<keyword evidence="3" id="KW-0378">Hydrolase</keyword>
<organism evidence="6 7">
    <name type="scientific">Elsinoe australis</name>
    <dbReference type="NCBI Taxonomy" id="40998"/>
    <lineage>
        <taxon>Eukaryota</taxon>
        <taxon>Fungi</taxon>
        <taxon>Dikarya</taxon>
        <taxon>Ascomycota</taxon>
        <taxon>Pezizomycotina</taxon>
        <taxon>Dothideomycetes</taxon>
        <taxon>Dothideomycetidae</taxon>
        <taxon>Myriangiales</taxon>
        <taxon>Elsinoaceae</taxon>
        <taxon>Elsinoe</taxon>
    </lineage>
</organism>
<comment type="caution">
    <text evidence="6">The sequence shown here is derived from an EMBL/GenBank/DDBJ whole genome shotgun (WGS) entry which is preliminary data.</text>
</comment>
<keyword evidence="3" id="KW-0862">Zinc</keyword>
<sequence>MRFSYLASVAWLWQVANSYTPLSDGSLKAIPGPGKDFDIKDGSILAPILIPRVPGTPGSVKVLTHFVDFFQQTLPKWNITFQNSTATTPTSKGREIPFVNLIATRDPPWARPGEVGRLNLVAHYDSKLTPTGFIGAIDSAAPCAMILHAIRSIDEALTKKWEAMQAQGAGEDGLGDTTENQGLQVLLLDGEEAFNVWSDSDSLYGARSLAEEWEITTHGLSSYQSPLQAIDLFVLLDLLGSAKPQIPSYFKTTHWAYKHMADVEARMRNLGLFKSSPNHPSKRNPADSKTPEPVFMNEKDKKDTDSWLGGHIGDDHVPFMARGVEILHMIPSSFPDVWHEITDDGEHLDMDTVGDWAQLVTAFTAEWMDLEPYMGVQRPTTPSTGDSNVARDEFGD</sequence>
<dbReference type="InterPro" id="IPR037457">
    <property type="entry name" value="M28_QC"/>
</dbReference>
<dbReference type="GO" id="GO:0008233">
    <property type="term" value="F:peptidase activity"/>
    <property type="evidence" value="ECO:0007669"/>
    <property type="project" value="UniProtKB-KW"/>
</dbReference>
<feature type="chain" id="PRO_5021038621" description="Peptide hydrolase" evidence="3">
    <location>
        <begin position="19"/>
        <end position="396"/>
    </location>
</feature>
<keyword evidence="2" id="KW-0012">Acyltransferase</keyword>
<dbReference type="SUPFAM" id="SSF53187">
    <property type="entry name" value="Zn-dependent exopeptidases"/>
    <property type="match status" value="1"/>
</dbReference>
<evidence type="ECO:0000313" key="7">
    <source>
        <dbReference type="Proteomes" id="UP000308133"/>
    </source>
</evidence>
<evidence type="ECO:0000256" key="2">
    <source>
        <dbReference type="ARBA" id="ARBA00023315"/>
    </source>
</evidence>
<comment type="similarity">
    <text evidence="3">Belongs to the peptidase M28 family.</text>
</comment>
<feature type="region of interest" description="Disordered" evidence="4">
    <location>
        <begin position="375"/>
        <end position="396"/>
    </location>
</feature>
<feature type="region of interest" description="Disordered" evidence="4">
    <location>
        <begin position="273"/>
        <end position="301"/>
    </location>
</feature>
<name>A0A4V6DTN6_9PEZI</name>
<protein>
    <recommendedName>
        <fullName evidence="3">Peptide hydrolase</fullName>
        <ecNumber evidence="3">3.4.-.-</ecNumber>
    </recommendedName>
</protein>
<keyword evidence="3" id="KW-0732">Signal</keyword>
<dbReference type="AlphaFoldDB" id="A0A4V6DTN6"/>
<feature type="compositionally biased region" description="Polar residues" evidence="4">
    <location>
        <begin position="378"/>
        <end position="387"/>
    </location>
</feature>
<evidence type="ECO:0000259" key="5">
    <source>
        <dbReference type="Pfam" id="PF04389"/>
    </source>
</evidence>
<dbReference type="GO" id="GO:0008270">
    <property type="term" value="F:zinc ion binding"/>
    <property type="evidence" value="ECO:0007669"/>
    <property type="project" value="TreeGrafter"/>
</dbReference>
<keyword evidence="1" id="KW-0808">Transferase</keyword>
<dbReference type="GO" id="GO:0016603">
    <property type="term" value="F:glutaminyl-peptide cyclotransferase activity"/>
    <property type="evidence" value="ECO:0007669"/>
    <property type="project" value="InterPro"/>
</dbReference>
<dbReference type="Proteomes" id="UP000308133">
    <property type="component" value="Unassembled WGS sequence"/>
</dbReference>
<dbReference type="Gene3D" id="3.40.630.10">
    <property type="entry name" value="Zn peptidases"/>
    <property type="match status" value="1"/>
</dbReference>
<evidence type="ECO:0000256" key="3">
    <source>
        <dbReference type="RuleBase" id="RU361240"/>
    </source>
</evidence>
<accession>A0A4V6DTN6</accession>
<feature type="domain" description="Peptidase M28" evidence="5">
    <location>
        <begin position="117"/>
        <end position="363"/>
    </location>
</feature>
<dbReference type="InterPro" id="IPR007484">
    <property type="entry name" value="Peptidase_M28"/>
</dbReference>
<keyword evidence="3" id="KW-0645">Protease</keyword>
<dbReference type="EMBL" id="PTQR01000100">
    <property type="protein sequence ID" value="TKX20172.1"/>
    <property type="molecule type" value="Genomic_DNA"/>
</dbReference>
<feature type="signal peptide" evidence="3">
    <location>
        <begin position="1"/>
        <end position="18"/>
    </location>
</feature>
<gene>
    <name evidence="6" type="ORF">C1H76_7673</name>
</gene>
<evidence type="ECO:0000256" key="4">
    <source>
        <dbReference type="SAM" id="MobiDB-lite"/>
    </source>
</evidence>
<dbReference type="PANTHER" id="PTHR12283">
    <property type="entry name" value="GLUTAMINYL-PEPTIDE CYCLOTRANSFERASE"/>
    <property type="match status" value="1"/>
</dbReference>
<reference evidence="6 7" key="1">
    <citation type="submission" date="2018-02" db="EMBL/GenBank/DDBJ databases">
        <title>Draft genome sequences of Elsinoe sp., causing black scab on jojoba.</title>
        <authorList>
            <person name="Stodart B."/>
            <person name="Jeffress S."/>
            <person name="Ash G."/>
            <person name="Arun Chinnappa K."/>
        </authorList>
    </citation>
    <scope>NUCLEOTIDE SEQUENCE [LARGE SCALE GENOMIC DNA]</scope>
    <source>
        <strain evidence="6 7">Hillstone_2</strain>
    </source>
</reference>
<keyword evidence="3" id="KW-0479">Metal-binding</keyword>
<evidence type="ECO:0000313" key="6">
    <source>
        <dbReference type="EMBL" id="TKX20172.1"/>
    </source>
</evidence>
<dbReference type="InterPro" id="IPR040234">
    <property type="entry name" value="QC/QCL"/>
</dbReference>
<evidence type="ECO:0000256" key="1">
    <source>
        <dbReference type="ARBA" id="ARBA00022679"/>
    </source>
</evidence>
<dbReference type="EC" id="3.4.-.-" evidence="3"/>
<proteinExistence type="inferred from homology"/>
<dbReference type="CDD" id="cd03880">
    <property type="entry name" value="M28_QC_like"/>
    <property type="match status" value="1"/>
</dbReference>
<dbReference type="GO" id="GO:0006508">
    <property type="term" value="P:proteolysis"/>
    <property type="evidence" value="ECO:0007669"/>
    <property type="project" value="UniProtKB-KW"/>
</dbReference>
<dbReference type="PANTHER" id="PTHR12283:SF6">
    <property type="entry name" value="GLUTAMINYL-PEPTIDE CYCLOTRANSFERASE-RELATED"/>
    <property type="match status" value="1"/>
</dbReference>
<dbReference type="Pfam" id="PF04389">
    <property type="entry name" value="Peptidase_M28"/>
    <property type="match status" value="1"/>
</dbReference>